<dbReference type="Proteomes" id="UP000683925">
    <property type="component" value="Unassembled WGS sequence"/>
</dbReference>
<keyword evidence="1" id="KW-1133">Transmembrane helix</keyword>
<evidence type="ECO:0000313" key="3">
    <source>
        <dbReference type="Proteomes" id="UP000683925"/>
    </source>
</evidence>
<accession>A0A8S1V303</accession>
<evidence type="ECO:0000256" key="1">
    <source>
        <dbReference type="SAM" id="Phobius"/>
    </source>
</evidence>
<organism evidence="2 3">
    <name type="scientific">Paramecium octaurelia</name>
    <dbReference type="NCBI Taxonomy" id="43137"/>
    <lineage>
        <taxon>Eukaryota</taxon>
        <taxon>Sar</taxon>
        <taxon>Alveolata</taxon>
        <taxon>Ciliophora</taxon>
        <taxon>Intramacronucleata</taxon>
        <taxon>Oligohymenophorea</taxon>
        <taxon>Peniculida</taxon>
        <taxon>Parameciidae</taxon>
        <taxon>Paramecium</taxon>
    </lineage>
</organism>
<keyword evidence="1" id="KW-0472">Membrane</keyword>
<keyword evidence="3" id="KW-1185">Reference proteome</keyword>
<reference evidence="2" key="1">
    <citation type="submission" date="2021-01" db="EMBL/GenBank/DDBJ databases">
        <authorList>
            <consortium name="Genoscope - CEA"/>
            <person name="William W."/>
        </authorList>
    </citation>
    <scope>NUCLEOTIDE SEQUENCE</scope>
</reference>
<dbReference type="EMBL" id="CAJJDP010000056">
    <property type="protein sequence ID" value="CAD8171174.1"/>
    <property type="molecule type" value="Genomic_DNA"/>
</dbReference>
<name>A0A8S1V303_PAROT</name>
<keyword evidence="1" id="KW-0812">Transmembrane</keyword>
<proteinExistence type="predicted"/>
<evidence type="ECO:0000313" key="2">
    <source>
        <dbReference type="EMBL" id="CAD8171174.1"/>
    </source>
</evidence>
<feature type="transmembrane region" description="Helical" evidence="1">
    <location>
        <begin position="22"/>
        <end position="40"/>
    </location>
</feature>
<dbReference type="AlphaFoldDB" id="A0A8S1V303"/>
<gene>
    <name evidence="2" type="ORF">POCTA_138.1.T0570263</name>
</gene>
<comment type="caution">
    <text evidence="2">The sequence shown here is derived from an EMBL/GenBank/DDBJ whole genome shotgun (WGS) entry which is preliminary data.</text>
</comment>
<protein>
    <submittedName>
        <fullName evidence="2">Uncharacterized protein</fullName>
    </submittedName>
</protein>
<sequence length="68" mass="8186">MIYQNLNIPKHVLMKTSKKKQMMIHLAKFVLSMIIWFFFLRQFNRTEKLGNHVKKATSNQCISKFIEI</sequence>